<dbReference type="PANTHER" id="PTHR43646:SF6">
    <property type="entry name" value="PRE-MYCOFACTOCIN GLYCOSYLTRANSFERASE"/>
    <property type="match status" value="1"/>
</dbReference>
<dbReference type="Pfam" id="PF00535">
    <property type="entry name" value="Glycos_transf_2"/>
    <property type="match status" value="1"/>
</dbReference>
<dbReference type="Gene3D" id="3.90.550.10">
    <property type="entry name" value="Spore Coat Polysaccharide Biosynthesis Protein SpsA, Chain A"/>
    <property type="match status" value="1"/>
</dbReference>
<gene>
    <name evidence="2" type="ORF">B9Q03_11850</name>
</gene>
<name>A0A2R6AII9_9ARCH</name>
<reference evidence="2 3" key="1">
    <citation type="submission" date="2017-04" db="EMBL/GenBank/DDBJ databases">
        <title>Novel microbial lineages endemic to geothermal iron-oxide mats fill important gaps in the evolutionary history of Archaea.</title>
        <authorList>
            <person name="Jay Z.J."/>
            <person name="Beam J.P."/>
            <person name="Dlakic M."/>
            <person name="Rusch D.B."/>
            <person name="Kozubal M.A."/>
            <person name="Inskeep W.P."/>
        </authorList>
    </citation>
    <scope>NUCLEOTIDE SEQUENCE [LARGE SCALE GENOMIC DNA]</scope>
    <source>
        <strain evidence="2">OSP_D</strain>
    </source>
</reference>
<evidence type="ECO:0000313" key="2">
    <source>
        <dbReference type="EMBL" id="PSN86192.1"/>
    </source>
</evidence>
<feature type="domain" description="Glycosyltransferase 2-like" evidence="1">
    <location>
        <begin position="23"/>
        <end position="129"/>
    </location>
</feature>
<dbReference type="InterPro" id="IPR029044">
    <property type="entry name" value="Nucleotide-diphossugar_trans"/>
</dbReference>
<dbReference type="CDD" id="cd00761">
    <property type="entry name" value="Glyco_tranf_GTA_type"/>
    <property type="match status" value="1"/>
</dbReference>
<dbReference type="Proteomes" id="UP000240322">
    <property type="component" value="Unassembled WGS sequence"/>
</dbReference>
<dbReference type="AlphaFoldDB" id="A0A2R6AII9"/>
<evidence type="ECO:0000313" key="3">
    <source>
        <dbReference type="Proteomes" id="UP000240322"/>
    </source>
</evidence>
<dbReference type="InterPro" id="IPR001173">
    <property type="entry name" value="Glyco_trans_2-like"/>
</dbReference>
<sequence length="233" mass="26384">MRRPLPCCVQKGGNVTLDNQITLCVCTYNSSRTLEHCLTSLRRALPKARLIVVDHMSNDGTVTLALKHNAEVYQESIGLGWARQLCIDKVATPYFAFVDSDVELIDGEFFRKAVKILGDQRIGAVVGMSRGHVFAFGLPASLLVLRKEDFKGQIIPKWIDARETFYIQRRLDELGLKTVYIKDAMIHRSQFRKYKPEWEGANTRLLDSDVLKELLFSLGVIILISLNSKNVKT</sequence>
<dbReference type="EMBL" id="NEXE01000217">
    <property type="protein sequence ID" value="PSN86192.1"/>
    <property type="molecule type" value="Genomic_DNA"/>
</dbReference>
<dbReference type="PANTHER" id="PTHR43646">
    <property type="entry name" value="GLYCOSYLTRANSFERASE"/>
    <property type="match status" value="1"/>
</dbReference>
<protein>
    <recommendedName>
        <fullName evidence="1">Glycosyltransferase 2-like domain-containing protein</fullName>
    </recommendedName>
</protein>
<evidence type="ECO:0000259" key="1">
    <source>
        <dbReference type="Pfam" id="PF00535"/>
    </source>
</evidence>
<dbReference type="SUPFAM" id="SSF53448">
    <property type="entry name" value="Nucleotide-diphospho-sugar transferases"/>
    <property type="match status" value="1"/>
</dbReference>
<comment type="caution">
    <text evidence="2">The sequence shown here is derived from an EMBL/GenBank/DDBJ whole genome shotgun (WGS) entry which is preliminary data.</text>
</comment>
<accession>A0A2R6AII9</accession>
<organism evidence="2 3">
    <name type="scientific">Candidatus Marsarchaeota G2 archaeon OSP_D</name>
    <dbReference type="NCBI Taxonomy" id="1978157"/>
    <lineage>
        <taxon>Archaea</taxon>
        <taxon>Candidatus Marsarchaeota</taxon>
        <taxon>Candidatus Marsarchaeota group 2</taxon>
    </lineage>
</organism>
<proteinExistence type="predicted"/>